<dbReference type="InterPro" id="IPR013382">
    <property type="entry name" value="CRISPR-assoc_prot_Cse2"/>
</dbReference>
<sequence length="219" mass="24312">MSRTTPAPWRREPGLVGRTVEAFLSPLQDAYLRDTPSAVARLAQLRRGAGKAPEEVPELYGLTGTEGLYAQGPFADEKTEQRATVAVHTAVTLYALHQQSQRSRRMHRTGYELGAAVRMLMPSGEIDEPLRRRFVRVGTATSEAIRADRLRELVLLLRRQEVPLDYAFLADQLAQVQVPQLAPRVRQQWGRGFHAWRPPKATDSDGGGSKGTDTSRDAG</sequence>
<dbReference type="InterPro" id="IPR038287">
    <property type="entry name" value="Cse2_sf"/>
</dbReference>
<evidence type="ECO:0000313" key="3">
    <source>
        <dbReference type="EMBL" id="MBB1261794.1"/>
    </source>
</evidence>
<evidence type="ECO:0000313" key="5">
    <source>
        <dbReference type="Proteomes" id="UP000320857"/>
    </source>
</evidence>
<dbReference type="EMBL" id="JABJXA010000211">
    <property type="protein sequence ID" value="MBB1261794.1"/>
    <property type="molecule type" value="Genomic_DNA"/>
</dbReference>
<evidence type="ECO:0000256" key="1">
    <source>
        <dbReference type="SAM" id="MobiDB-lite"/>
    </source>
</evidence>
<dbReference type="AlphaFoldDB" id="A0A5P0YV35"/>
<dbReference type="Proteomes" id="UP000525686">
    <property type="component" value="Unassembled WGS sequence"/>
</dbReference>
<protein>
    <submittedName>
        <fullName evidence="4">Type I-E CRISPR-associated protein Cse2/CasB</fullName>
    </submittedName>
</protein>
<proteinExistence type="predicted"/>
<dbReference type="EMBL" id="VJYK02000247">
    <property type="protein sequence ID" value="MQS04156.1"/>
    <property type="molecule type" value="Genomic_DNA"/>
</dbReference>
<comment type="caution">
    <text evidence="4">The sequence shown here is derived from an EMBL/GenBank/DDBJ whole genome shotgun (WGS) entry which is preliminary data.</text>
</comment>
<dbReference type="EMBL" id="JABJWZ010000230">
    <property type="protein sequence ID" value="MBB1255661.1"/>
    <property type="molecule type" value="Genomic_DNA"/>
</dbReference>
<evidence type="ECO:0000313" key="7">
    <source>
        <dbReference type="Proteomes" id="UP000525686"/>
    </source>
</evidence>
<organism evidence="4 5">
    <name type="scientific">Streptomyces alkaliterrae</name>
    <dbReference type="NCBI Taxonomy" id="2213162"/>
    <lineage>
        <taxon>Bacteria</taxon>
        <taxon>Bacillati</taxon>
        <taxon>Actinomycetota</taxon>
        <taxon>Actinomycetes</taxon>
        <taxon>Kitasatosporales</taxon>
        <taxon>Streptomycetaceae</taxon>
        <taxon>Streptomyces</taxon>
    </lineage>
</organism>
<reference evidence="6 7" key="2">
    <citation type="submission" date="2020-05" db="EMBL/GenBank/DDBJ databases">
        <title>Classification of alakaliphilic streptomycetes isolated from an alkaline soil next to Lonar Crater, India and a proposal for the recognition of Streptomyces alkaliterrae sp. nov.</title>
        <authorList>
            <person name="Golinska P."/>
        </authorList>
    </citation>
    <scope>NUCLEOTIDE SEQUENCE [LARGE SCALE GENOMIC DNA]</scope>
    <source>
        <strain evidence="7">OF3</strain>
        <strain evidence="6">OF8</strain>
    </source>
</reference>
<reference evidence="4 5" key="1">
    <citation type="submission" date="2019-10" db="EMBL/GenBank/DDBJ databases">
        <title>Streptomyces sp. nov., a novel actinobacterium isolated from alkaline environment.</title>
        <authorList>
            <person name="Golinska P."/>
        </authorList>
    </citation>
    <scope>NUCLEOTIDE SEQUENCE [LARGE SCALE GENOMIC DNA]</scope>
    <source>
        <strain evidence="4 5">OF1</strain>
    </source>
</reference>
<reference evidence="2" key="3">
    <citation type="journal article" name="Syst. Appl. Microbiol.">
        <title>Streptomyces alkaliterrae sp. nov., isolated from an alkaline soil, and emended descriptions of Streptomyces alkaliphilus, Streptomyces calidiresistens and Streptomyces durbertensis.</title>
        <authorList>
            <person name="Swiecimska M."/>
            <person name="Golinska P."/>
            <person name="Nouioui I."/>
            <person name="Wypij M."/>
            <person name="Rai M."/>
            <person name="Sangal V."/>
            <person name="Goodfellow M."/>
        </authorList>
    </citation>
    <scope>NUCLEOTIDE SEQUENCE</scope>
    <source>
        <strain evidence="2">OF3</strain>
        <strain evidence="3">OF8</strain>
    </source>
</reference>
<evidence type="ECO:0000313" key="4">
    <source>
        <dbReference type="EMBL" id="MQS04156.1"/>
    </source>
</evidence>
<feature type="region of interest" description="Disordered" evidence="1">
    <location>
        <begin position="192"/>
        <end position="219"/>
    </location>
</feature>
<dbReference type="NCBIfam" id="TIGR02548">
    <property type="entry name" value="casB_cse2"/>
    <property type="match status" value="1"/>
</dbReference>
<dbReference type="Pfam" id="PF09485">
    <property type="entry name" value="CRISPR_Cse2"/>
    <property type="match status" value="1"/>
</dbReference>
<dbReference type="Proteomes" id="UP000320857">
    <property type="component" value="Unassembled WGS sequence"/>
</dbReference>
<keyword evidence="5" id="KW-1185">Reference proteome</keyword>
<name>A0A5P0YV35_9ACTN</name>
<evidence type="ECO:0000313" key="2">
    <source>
        <dbReference type="EMBL" id="MBB1255661.1"/>
    </source>
</evidence>
<evidence type="ECO:0000313" key="6">
    <source>
        <dbReference type="Proteomes" id="UP000517765"/>
    </source>
</evidence>
<dbReference type="OrthoDB" id="4808431at2"/>
<dbReference type="Proteomes" id="UP000517765">
    <property type="component" value="Unassembled WGS sequence"/>
</dbReference>
<gene>
    <name evidence="4" type="primary">casB</name>
    <name evidence="4" type="ORF">FNX44_020230</name>
    <name evidence="2" type="ORF">H3146_20205</name>
    <name evidence="3" type="ORF">H3147_23695</name>
</gene>
<dbReference type="Gene3D" id="1.10.520.40">
    <property type="entry name" value="CRISPR-associated protein Cse2"/>
    <property type="match status" value="1"/>
</dbReference>
<dbReference type="RefSeq" id="WP_143649872.1">
    <property type="nucleotide sequence ID" value="NZ_JABJWZ010000230.1"/>
</dbReference>
<accession>A0A5P0YV35</accession>